<keyword evidence="6" id="KW-0804">Transcription</keyword>
<sequence>MSLANAKLSLLDWTEGNVEERQSEHLKFSEVPRLASSDPRSWLNSTLQAASPGYAPYPSTSGSVSALFNHESMEEDFEKMITGSKVSGTTALTEQNLAPFTGPQKHRRVAANARERRRMHGLNRAFDQLRSVIPSMENEKKLSKYDTLQMAQIYINELSELLDNLNESECSSPGTQGRRCSVQQTCSPGGVGGLGGSFPRDPPTSSARFSQEIPSSAGHLIILSNPKSGLGNDSNCKMSSSNGSDGESSHFSDCEDGHTDRH</sequence>
<evidence type="ECO:0000256" key="3">
    <source>
        <dbReference type="ARBA" id="ARBA00022782"/>
    </source>
</evidence>
<evidence type="ECO:0000256" key="6">
    <source>
        <dbReference type="ARBA" id="ARBA00023163"/>
    </source>
</evidence>
<evidence type="ECO:0000259" key="9">
    <source>
        <dbReference type="PROSITE" id="PS50888"/>
    </source>
</evidence>
<dbReference type="GO" id="GO:0046983">
    <property type="term" value="F:protein dimerization activity"/>
    <property type="evidence" value="ECO:0007669"/>
    <property type="project" value="InterPro"/>
</dbReference>
<dbReference type="Proteomes" id="UP000289886">
    <property type="component" value="Unassembled WGS sequence"/>
</dbReference>
<dbReference type="AlphaFoldDB" id="A0A444UT50"/>
<dbReference type="SUPFAM" id="SSF47459">
    <property type="entry name" value="HLH, helix-loop-helix DNA-binding domain"/>
    <property type="match status" value="1"/>
</dbReference>
<name>A0A444UT50_ACIRT</name>
<reference evidence="10 11" key="1">
    <citation type="submission" date="2019-01" db="EMBL/GenBank/DDBJ databases">
        <title>Draft Genome and Complete Hox-Cluster Characterization of the Sterlet Sturgeon (Acipenser ruthenus).</title>
        <authorList>
            <person name="Wei Q."/>
        </authorList>
    </citation>
    <scope>NUCLEOTIDE SEQUENCE [LARGE SCALE GENOMIC DNA]</scope>
    <source>
        <strain evidence="10">WHYD16114868_AA</strain>
        <tissue evidence="10">Blood</tissue>
    </source>
</reference>
<keyword evidence="5" id="KW-0805">Transcription regulation</keyword>
<dbReference type="GO" id="GO:0045944">
    <property type="term" value="P:positive regulation of transcription by RNA polymerase II"/>
    <property type="evidence" value="ECO:0007669"/>
    <property type="project" value="TreeGrafter"/>
</dbReference>
<dbReference type="PROSITE" id="PS50888">
    <property type="entry name" value="BHLH"/>
    <property type="match status" value="1"/>
</dbReference>
<dbReference type="EMBL" id="SCEB01009225">
    <property type="protein sequence ID" value="RXM91327.1"/>
    <property type="molecule type" value="Genomic_DNA"/>
</dbReference>
<dbReference type="GO" id="GO:0007423">
    <property type="term" value="P:sensory organ development"/>
    <property type="evidence" value="ECO:0007669"/>
    <property type="project" value="TreeGrafter"/>
</dbReference>
<dbReference type="CDD" id="cd19713">
    <property type="entry name" value="bHLH_TS_ATOH1"/>
    <property type="match status" value="1"/>
</dbReference>
<evidence type="ECO:0000256" key="5">
    <source>
        <dbReference type="ARBA" id="ARBA00023015"/>
    </source>
</evidence>
<keyword evidence="3" id="KW-0221">Differentiation</keyword>
<dbReference type="FunFam" id="4.10.280.10:FF:000025">
    <property type="entry name" value="protein atonal homolog 7"/>
    <property type="match status" value="1"/>
</dbReference>
<evidence type="ECO:0000256" key="2">
    <source>
        <dbReference type="ARBA" id="ARBA00022473"/>
    </source>
</evidence>
<feature type="compositionally biased region" description="Basic and acidic residues" evidence="8">
    <location>
        <begin position="247"/>
        <end position="262"/>
    </location>
</feature>
<dbReference type="GO" id="GO:0070888">
    <property type="term" value="F:E-box binding"/>
    <property type="evidence" value="ECO:0007669"/>
    <property type="project" value="TreeGrafter"/>
</dbReference>
<evidence type="ECO:0000256" key="1">
    <source>
        <dbReference type="ARBA" id="ARBA00004123"/>
    </source>
</evidence>
<accession>A0A444UT50</accession>
<dbReference type="InterPro" id="IPR036638">
    <property type="entry name" value="HLH_DNA-bd_sf"/>
</dbReference>
<dbReference type="GO" id="GO:0005634">
    <property type="term" value="C:nucleus"/>
    <property type="evidence" value="ECO:0007669"/>
    <property type="project" value="UniProtKB-SubCell"/>
</dbReference>
<keyword evidence="11" id="KW-1185">Reference proteome</keyword>
<evidence type="ECO:0000256" key="7">
    <source>
        <dbReference type="ARBA" id="ARBA00023242"/>
    </source>
</evidence>
<evidence type="ECO:0000313" key="11">
    <source>
        <dbReference type="Proteomes" id="UP000289886"/>
    </source>
</evidence>
<dbReference type="Pfam" id="PF00010">
    <property type="entry name" value="HLH"/>
    <property type="match status" value="1"/>
</dbReference>
<comment type="caution">
    <text evidence="10">The sequence shown here is derived from an EMBL/GenBank/DDBJ whole genome shotgun (WGS) entry which is preliminary data.</text>
</comment>
<feature type="compositionally biased region" description="Polar residues" evidence="8">
    <location>
        <begin position="225"/>
        <end position="238"/>
    </location>
</feature>
<protein>
    <submittedName>
        <fullName evidence="10">Protein atonal-like 1</fullName>
    </submittedName>
</protein>
<gene>
    <name evidence="10" type="ORF">EOD39_21293</name>
</gene>
<keyword evidence="2" id="KW-0217">Developmental protein</keyword>
<dbReference type="PANTHER" id="PTHR19290">
    <property type="entry name" value="BASIC HELIX-LOOP-HELIX PROTEIN NEUROGENIN-RELATED"/>
    <property type="match status" value="1"/>
</dbReference>
<keyword evidence="4" id="KW-0524">Neurogenesis</keyword>
<evidence type="ECO:0000256" key="4">
    <source>
        <dbReference type="ARBA" id="ARBA00022902"/>
    </source>
</evidence>
<dbReference type="GO" id="GO:0061564">
    <property type="term" value="P:axon development"/>
    <property type="evidence" value="ECO:0007669"/>
    <property type="project" value="TreeGrafter"/>
</dbReference>
<proteinExistence type="predicted"/>
<feature type="region of interest" description="Disordered" evidence="8">
    <location>
        <begin position="191"/>
        <end position="262"/>
    </location>
</feature>
<evidence type="ECO:0000313" key="10">
    <source>
        <dbReference type="EMBL" id="RXM91327.1"/>
    </source>
</evidence>
<dbReference type="PANTHER" id="PTHR19290:SF150">
    <property type="entry name" value="ATONAL BHLH TRANSCRIPTION FACTOR 1B"/>
    <property type="match status" value="1"/>
</dbReference>
<dbReference type="SMART" id="SM00353">
    <property type="entry name" value="HLH"/>
    <property type="match status" value="1"/>
</dbReference>
<dbReference type="InterPro" id="IPR011598">
    <property type="entry name" value="bHLH_dom"/>
</dbReference>
<organism evidence="10 11">
    <name type="scientific">Acipenser ruthenus</name>
    <name type="common">Sterlet sturgeon</name>
    <dbReference type="NCBI Taxonomy" id="7906"/>
    <lineage>
        <taxon>Eukaryota</taxon>
        <taxon>Metazoa</taxon>
        <taxon>Chordata</taxon>
        <taxon>Craniata</taxon>
        <taxon>Vertebrata</taxon>
        <taxon>Euteleostomi</taxon>
        <taxon>Actinopterygii</taxon>
        <taxon>Chondrostei</taxon>
        <taxon>Acipenseriformes</taxon>
        <taxon>Acipenseridae</taxon>
        <taxon>Acipenser</taxon>
    </lineage>
</organism>
<feature type="compositionally biased region" description="Polar residues" evidence="8">
    <location>
        <begin position="203"/>
        <end position="214"/>
    </location>
</feature>
<dbReference type="InterPro" id="IPR050359">
    <property type="entry name" value="bHLH_transcription_factors"/>
</dbReference>
<evidence type="ECO:0000256" key="8">
    <source>
        <dbReference type="SAM" id="MobiDB-lite"/>
    </source>
</evidence>
<dbReference type="GO" id="GO:0000981">
    <property type="term" value="F:DNA-binding transcription factor activity, RNA polymerase II-specific"/>
    <property type="evidence" value="ECO:0007669"/>
    <property type="project" value="TreeGrafter"/>
</dbReference>
<feature type="domain" description="BHLH" evidence="9">
    <location>
        <begin position="106"/>
        <end position="158"/>
    </location>
</feature>
<keyword evidence="7" id="KW-0539">Nucleus</keyword>
<comment type="subcellular location">
    <subcellularLocation>
        <location evidence="1">Nucleus</location>
    </subcellularLocation>
</comment>
<dbReference type="InterPro" id="IPR032661">
    <property type="entry name" value="ATOH1_bHLH"/>
</dbReference>
<dbReference type="Gene3D" id="4.10.280.10">
    <property type="entry name" value="Helix-loop-helix DNA-binding domain"/>
    <property type="match status" value="1"/>
</dbReference>